<comment type="function">
    <text evidence="4">Part of the outer membrane protein assembly complex, which is involved in assembly and insertion of beta-barrel proteins into the outer membrane.</text>
</comment>
<dbReference type="PROSITE" id="PS50005">
    <property type="entry name" value="TPR"/>
    <property type="match status" value="1"/>
</dbReference>
<keyword evidence="4" id="KW-0449">Lipoprotein</keyword>
<dbReference type="Gene3D" id="1.25.40.10">
    <property type="entry name" value="Tetratricopeptide repeat domain"/>
    <property type="match status" value="1"/>
</dbReference>
<comment type="similarity">
    <text evidence="4">Belongs to the BamD family.</text>
</comment>
<evidence type="ECO:0000313" key="8">
    <source>
        <dbReference type="Proteomes" id="UP001597296"/>
    </source>
</evidence>
<organism evidence="7 8">
    <name type="scientific">Phaeospirillum tilakii</name>
    <dbReference type="NCBI Taxonomy" id="741673"/>
    <lineage>
        <taxon>Bacteria</taxon>
        <taxon>Pseudomonadati</taxon>
        <taxon>Pseudomonadota</taxon>
        <taxon>Alphaproteobacteria</taxon>
        <taxon>Rhodospirillales</taxon>
        <taxon>Rhodospirillaceae</taxon>
        <taxon>Phaeospirillum</taxon>
    </lineage>
</organism>
<feature type="domain" description="Outer membrane lipoprotein BamD-like" evidence="6">
    <location>
        <begin position="42"/>
        <end position="237"/>
    </location>
</feature>
<keyword evidence="2 4" id="KW-0472">Membrane</keyword>
<accession>A0ABW5C9I8</accession>
<dbReference type="Pfam" id="PF13525">
    <property type="entry name" value="YfiO"/>
    <property type="match status" value="1"/>
</dbReference>
<dbReference type="InterPro" id="IPR017689">
    <property type="entry name" value="BamD"/>
</dbReference>
<dbReference type="PROSITE" id="PS51257">
    <property type="entry name" value="PROKAR_LIPOPROTEIN"/>
    <property type="match status" value="1"/>
</dbReference>
<evidence type="ECO:0000256" key="4">
    <source>
        <dbReference type="HAMAP-Rule" id="MF_00922"/>
    </source>
</evidence>
<evidence type="ECO:0000256" key="2">
    <source>
        <dbReference type="ARBA" id="ARBA00023136"/>
    </source>
</evidence>
<evidence type="ECO:0000256" key="1">
    <source>
        <dbReference type="ARBA" id="ARBA00022729"/>
    </source>
</evidence>
<name>A0ABW5C9I8_9PROT</name>
<evidence type="ECO:0000256" key="3">
    <source>
        <dbReference type="ARBA" id="ARBA00023237"/>
    </source>
</evidence>
<dbReference type="EMBL" id="JBHUIY010000003">
    <property type="protein sequence ID" value="MFD2232705.1"/>
    <property type="molecule type" value="Genomic_DNA"/>
</dbReference>
<comment type="subunit">
    <text evidence="4">Part of the Bam complex.</text>
</comment>
<keyword evidence="4" id="KW-0564">Palmitate</keyword>
<keyword evidence="1 4" id="KW-0732">Signal</keyword>
<keyword evidence="3 4" id="KW-0998">Cell outer membrane</keyword>
<dbReference type="SUPFAM" id="SSF48452">
    <property type="entry name" value="TPR-like"/>
    <property type="match status" value="1"/>
</dbReference>
<reference evidence="8" key="1">
    <citation type="journal article" date="2019" name="Int. J. Syst. Evol. Microbiol.">
        <title>The Global Catalogue of Microorganisms (GCM) 10K type strain sequencing project: providing services to taxonomists for standard genome sequencing and annotation.</title>
        <authorList>
            <consortium name="The Broad Institute Genomics Platform"/>
            <consortium name="The Broad Institute Genome Sequencing Center for Infectious Disease"/>
            <person name="Wu L."/>
            <person name="Ma J."/>
        </authorList>
    </citation>
    <scope>NUCLEOTIDE SEQUENCE [LARGE SCALE GENOMIC DNA]</scope>
    <source>
        <strain evidence="8">KCTC 15012</strain>
    </source>
</reference>
<comment type="caution">
    <text evidence="7">The sequence shown here is derived from an EMBL/GenBank/DDBJ whole genome shotgun (WGS) entry which is preliminary data.</text>
</comment>
<evidence type="ECO:0000313" key="7">
    <source>
        <dbReference type="EMBL" id="MFD2232705.1"/>
    </source>
</evidence>
<sequence length="309" mass="35239">MRPVSASAPPARFIGRPLCAAIGLGLLFAVAACAEKKEEYVEKPVEELYNNAMDLMDKDEYQRAAKQFDEVDRQHPYSAWATKAQLMAAYALYARNKYDDALPALDRFIQLHPGNKDAGYAYYLKALCYYEQITDVGRDQKMTEQALKSLQEVVDRFPSSVYARDSRLKIDLARDHMAGKEMAIGRYYLDTKQYLAALNRFKLVTEQYQTTSHVPEALHRMVEIYTILGLDAEAQRSAAVLGHNFPGSDWYQDSYAIAAHGDFDPSKRRQDLSWYNFWSDRPTTKAPPPPTADDPAKTSGGWFNWAKFW</sequence>
<keyword evidence="8" id="KW-1185">Reference proteome</keyword>
<dbReference type="InterPro" id="IPR019734">
    <property type="entry name" value="TPR_rpt"/>
</dbReference>
<dbReference type="CDD" id="cd15830">
    <property type="entry name" value="BamD"/>
    <property type="match status" value="1"/>
</dbReference>
<dbReference type="InterPro" id="IPR011990">
    <property type="entry name" value="TPR-like_helical_dom_sf"/>
</dbReference>
<dbReference type="Proteomes" id="UP001597296">
    <property type="component" value="Unassembled WGS sequence"/>
</dbReference>
<dbReference type="InterPro" id="IPR039565">
    <property type="entry name" value="BamD-like"/>
</dbReference>
<comment type="subcellular location">
    <subcellularLocation>
        <location evidence="4">Cell outer membrane</location>
        <topology evidence="4">Lipid-anchor</topology>
    </subcellularLocation>
</comment>
<gene>
    <name evidence="4" type="primary">bamD</name>
    <name evidence="7" type="ORF">ACFSNB_02680</name>
</gene>
<protein>
    <recommendedName>
        <fullName evidence="4">Outer membrane protein assembly factor BamD</fullName>
    </recommendedName>
</protein>
<dbReference type="HAMAP" id="MF_00922">
    <property type="entry name" value="OM_assembly_BamD"/>
    <property type="match status" value="1"/>
</dbReference>
<feature type="repeat" description="TPR" evidence="5">
    <location>
        <begin position="82"/>
        <end position="115"/>
    </location>
</feature>
<proteinExistence type="inferred from homology"/>
<evidence type="ECO:0000256" key="5">
    <source>
        <dbReference type="PROSITE-ProRule" id="PRU00339"/>
    </source>
</evidence>
<evidence type="ECO:0000259" key="6">
    <source>
        <dbReference type="Pfam" id="PF13525"/>
    </source>
</evidence>
<keyword evidence="5" id="KW-0802">TPR repeat</keyword>
<dbReference type="RefSeq" id="WP_377314258.1">
    <property type="nucleotide sequence ID" value="NZ_JBHUIY010000003.1"/>
</dbReference>
<dbReference type="NCBIfam" id="TIGR03302">
    <property type="entry name" value="OM_YfiO"/>
    <property type="match status" value="1"/>
</dbReference>